<sequence length="315" mass="35451">MDSENQTQVTEFILLGITDKQELEFILFGVLLPVYLITLSANMLIIMVVLVNRHLQTPMYFFLCNLSFLDICYSSTSLPKSLKDFFLERKTISFGGCMAQMYISLSLGMVECFLLAVMACDRYVAICHPLNYTIIMNWAVCIKIAISAWVAGFLLSVISLIFTVFLPFCGHNRINHSTCEIRAVVILACADIRLMELIGFVTSVFVLIVPFCIIIFSYAQIIVAILKISSVDGRFKAFSTCTSHLTVVILFYGTAIVTYLRPRSMVSEEKDKIVSMFYGAFIPMLNPLIYTLRNNDVKGALRKTTGTKLFSLIGR</sequence>
<dbReference type="PANTHER" id="PTHR26453">
    <property type="entry name" value="OLFACTORY RECEPTOR"/>
    <property type="match status" value="1"/>
</dbReference>
<evidence type="ECO:0000256" key="2">
    <source>
        <dbReference type="ARBA" id="ARBA00022475"/>
    </source>
</evidence>
<gene>
    <name evidence="13" type="primary">LOC115464564</name>
</gene>
<dbReference type="PROSITE" id="PS00237">
    <property type="entry name" value="G_PROTEIN_RECEP_F1_1"/>
    <property type="match status" value="1"/>
</dbReference>
<evidence type="ECO:0000256" key="6">
    <source>
        <dbReference type="ARBA" id="ARBA00022989"/>
    </source>
</evidence>
<dbReference type="GO" id="GO:0004984">
    <property type="term" value="F:olfactory receptor activity"/>
    <property type="evidence" value="ECO:0007669"/>
    <property type="project" value="InterPro"/>
</dbReference>
<keyword evidence="9" id="KW-0297">G-protein coupled receptor</keyword>
<dbReference type="KEGG" id="muo:115464564"/>
<keyword evidence="7 10" id="KW-0472">Membrane</keyword>
<name>A0A6P7XC25_9AMPH</name>
<keyword evidence="6 10" id="KW-1133">Transmembrane helix</keyword>
<feature type="transmembrane region" description="Helical" evidence="10">
    <location>
        <begin position="238"/>
        <end position="261"/>
    </location>
</feature>
<reference evidence="13" key="1">
    <citation type="submission" date="2025-08" db="UniProtKB">
        <authorList>
            <consortium name="RefSeq"/>
        </authorList>
    </citation>
    <scope>IDENTIFICATION</scope>
</reference>
<dbReference type="RefSeq" id="XP_030050791.1">
    <property type="nucleotide sequence ID" value="XM_030194931.1"/>
</dbReference>
<dbReference type="GO" id="GO:0004930">
    <property type="term" value="F:G protein-coupled receptor activity"/>
    <property type="evidence" value="ECO:0007669"/>
    <property type="project" value="UniProtKB-KW"/>
</dbReference>
<evidence type="ECO:0000259" key="11">
    <source>
        <dbReference type="PROSITE" id="PS50262"/>
    </source>
</evidence>
<dbReference type="PRINTS" id="PR00245">
    <property type="entry name" value="OLFACTORYR"/>
</dbReference>
<evidence type="ECO:0000256" key="4">
    <source>
        <dbReference type="ARBA" id="ARBA00022692"/>
    </source>
</evidence>
<dbReference type="GeneID" id="115464564"/>
<feature type="domain" description="G-protein coupled receptors family 1 profile" evidence="11">
    <location>
        <begin position="41"/>
        <end position="290"/>
    </location>
</feature>
<dbReference type="Proteomes" id="UP000515156">
    <property type="component" value="Chromosome 3"/>
</dbReference>
<dbReference type="Gene3D" id="1.20.1070.10">
    <property type="entry name" value="Rhodopsin 7-helix transmembrane proteins"/>
    <property type="match status" value="1"/>
</dbReference>
<dbReference type="FunFam" id="1.20.1070.10:FF:000001">
    <property type="entry name" value="Olfactory receptor"/>
    <property type="match status" value="1"/>
</dbReference>
<keyword evidence="12" id="KW-1185">Reference proteome</keyword>
<evidence type="ECO:0000313" key="13">
    <source>
        <dbReference type="RefSeq" id="XP_030050791.1"/>
    </source>
</evidence>
<evidence type="ECO:0000256" key="3">
    <source>
        <dbReference type="ARBA" id="ARBA00022606"/>
    </source>
</evidence>
<organism evidence="12 13">
    <name type="scientific">Microcaecilia unicolor</name>
    <dbReference type="NCBI Taxonomy" id="1415580"/>
    <lineage>
        <taxon>Eukaryota</taxon>
        <taxon>Metazoa</taxon>
        <taxon>Chordata</taxon>
        <taxon>Craniata</taxon>
        <taxon>Vertebrata</taxon>
        <taxon>Euteleostomi</taxon>
        <taxon>Amphibia</taxon>
        <taxon>Gymnophiona</taxon>
        <taxon>Siphonopidae</taxon>
        <taxon>Microcaecilia</taxon>
    </lineage>
</organism>
<feature type="transmembrane region" description="Helical" evidence="10">
    <location>
        <begin position="204"/>
        <end position="226"/>
    </location>
</feature>
<keyword evidence="3 10" id="KW-0716">Sensory transduction</keyword>
<evidence type="ECO:0000256" key="5">
    <source>
        <dbReference type="ARBA" id="ARBA00022725"/>
    </source>
</evidence>
<evidence type="ECO:0000256" key="9">
    <source>
        <dbReference type="RuleBase" id="RU000688"/>
    </source>
</evidence>
<dbReference type="InterPro" id="IPR017452">
    <property type="entry name" value="GPCR_Rhodpsn_7TM"/>
</dbReference>
<evidence type="ECO:0000256" key="1">
    <source>
        <dbReference type="ARBA" id="ARBA00004651"/>
    </source>
</evidence>
<dbReference type="PROSITE" id="PS50262">
    <property type="entry name" value="G_PROTEIN_RECEP_F1_2"/>
    <property type="match status" value="1"/>
</dbReference>
<comment type="subcellular location">
    <subcellularLocation>
        <location evidence="1 10">Cell membrane</location>
        <topology evidence="1 10">Multi-pass membrane protein</topology>
    </subcellularLocation>
</comment>
<dbReference type="OrthoDB" id="5950740at2759"/>
<comment type="similarity">
    <text evidence="9">Belongs to the G-protein coupled receptor 1 family.</text>
</comment>
<evidence type="ECO:0000256" key="7">
    <source>
        <dbReference type="ARBA" id="ARBA00023136"/>
    </source>
</evidence>
<evidence type="ECO:0000256" key="10">
    <source>
        <dbReference type="RuleBase" id="RU363047"/>
    </source>
</evidence>
<dbReference type="InParanoid" id="A0A6P7XC25"/>
<keyword evidence="4 9" id="KW-0812">Transmembrane</keyword>
<dbReference type="CDD" id="cd15225">
    <property type="entry name" value="7tmA_OR10A-like"/>
    <property type="match status" value="1"/>
</dbReference>
<dbReference type="InterPro" id="IPR000725">
    <property type="entry name" value="Olfact_rcpt"/>
</dbReference>
<dbReference type="GO" id="GO:0005886">
    <property type="term" value="C:plasma membrane"/>
    <property type="evidence" value="ECO:0007669"/>
    <property type="project" value="UniProtKB-SubCell"/>
</dbReference>
<dbReference type="InterPro" id="IPR000276">
    <property type="entry name" value="GPCR_Rhodpsn"/>
</dbReference>
<keyword evidence="2 10" id="KW-1003">Cell membrane</keyword>
<dbReference type="FunCoup" id="A0A6P7XC25">
    <property type="interactions" value="831"/>
</dbReference>
<dbReference type="SUPFAM" id="SSF81321">
    <property type="entry name" value="Family A G protein-coupled receptor-like"/>
    <property type="match status" value="1"/>
</dbReference>
<evidence type="ECO:0000313" key="12">
    <source>
        <dbReference type="Proteomes" id="UP000515156"/>
    </source>
</evidence>
<dbReference type="AlphaFoldDB" id="A0A6P7XC25"/>
<feature type="transmembrane region" description="Helical" evidence="10">
    <location>
        <begin position="140"/>
        <end position="166"/>
    </location>
</feature>
<protein>
    <recommendedName>
        <fullName evidence="10">Olfactory receptor</fullName>
    </recommendedName>
</protein>
<feature type="transmembrane region" description="Helical" evidence="10">
    <location>
        <begin position="25"/>
        <end position="52"/>
    </location>
</feature>
<evidence type="ECO:0000256" key="8">
    <source>
        <dbReference type="ARBA" id="ARBA00023224"/>
    </source>
</evidence>
<feature type="transmembrane region" description="Helical" evidence="10">
    <location>
        <begin position="273"/>
        <end position="292"/>
    </location>
</feature>
<keyword evidence="8 9" id="KW-0807">Transducer</keyword>
<keyword evidence="5 10" id="KW-0552">Olfaction</keyword>
<feature type="transmembrane region" description="Helical" evidence="10">
    <location>
        <begin position="59"/>
        <end position="79"/>
    </location>
</feature>
<dbReference type="PRINTS" id="PR00237">
    <property type="entry name" value="GPCRRHODOPSN"/>
</dbReference>
<accession>A0A6P7XC25</accession>
<feature type="transmembrane region" description="Helical" evidence="10">
    <location>
        <begin position="99"/>
        <end position="119"/>
    </location>
</feature>
<proteinExistence type="inferred from homology"/>
<keyword evidence="9" id="KW-0675">Receptor</keyword>
<dbReference type="Pfam" id="PF13853">
    <property type="entry name" value="7tm_4"/>
    <property type="match status" value="1"/>
</dbReference>